<keyword evidence="2" id="KW-1185">Reference proteome</keyword>
<feature type="non-terminal residue" evidence="1">
    <location>
        <position position="95"/>
    </location>
</feature>
<accession>A0AAD6I5E2</accession>
<dbReference type="Proteomes" id="UP001219568">
    <property type="component" value="Unassembled WGS sequence"/>
</dbReference>
<dbReference type="EMBL" id="JAQJZL010000012">
    <property type="protein sequence ID" value="KAJ6034126.1"/>
    <property type="molecule type" value="Genomic_DNA"/>
</dbReference>
<evidence type="ECO:0000313" key="2">
    <source>
        <dbReference type="Proteomes" id="UP001219568"/>
    </source>
</evidence>
<dbReference type="AlphaFoldDB" id="A0AAD6I5E2"/>
<protein>
    <submittedName>
        <fullName evidence="1">Uncharacterized protein</fullName>
    </submittedName>
</protein>
<name>A0AAD6I5E2_PENCN</name>
<evidence type="ECO:0000313" key="1">
    <source>
        <dbReference type="EMBL" id="KAJ6034126.1"/>
    </source>
</evidence>
<gene>
    <name evidence="1" type="ORF">N7460_009943</name>
</gene>
<comment type="caution">
    <text evidence="1">The sequence shown here is derived from an EMBL/GenBank/DDBJ whole genome shotgun (WGS) entry which is preliminary data.</text>
</comment>
<proteinExistence type="predicted"/>
<sequence>MILLFPDLSTNKLRQAMELGDRLFPQDLAHLESQVNHWQAERLWINMLYETIYKEEKNRRLGLGPRKFTTHVLNCIEAAISNPGDRRLPVLRKSL</sequence>
<organism evidence="1 2">
    <name type="scientific">Penicillium canescens</name>
    <dbReference type="NCBI Taxonomy" id="5083"/>
    <lineage>
        <taxon>Eukaryota</taxon>
        <taxon>Fungi</taxon>
        <taxon>Dikarya</taxon>
        <taxon>Ascomycota</taxon>
        <taxon>Pezizomycotina</taxon>
        <taxon>Eurotiomycetes</taxon>
        <taxon>Eurotiomycetidae</taxon>
        <taxon>Eurotiales</taxon>
        <taxon>Aspergillaceae</taxon>
        <taxon>Penicillium</taxon>
    </lineage>
</organism>
<reference evidence="1" key="2">
    <citation type="submission" date="2023-01" db="EMBL/GenBank/DDBJ databases">
        <authorList>
            <person name="Petersen C."/>
        </authorList>
    </citation>
    <scope>NUCLEOTIDE SEQUENCE</scope>
    <source>
        <strain evidence="1">IBT 15450</strain>
    </source>
</reference>
<reference evidence="1" key="1">
    <citation type="journal article" date="2023" name="IMA Fungus">
        <title>Comparative genomic study of the Penicillium genus elucidates a diverse pangenome and 15 lateral gene transfer events.</title>
        <authorList>
            <person name="Petersen C."/>
            <person name="Sorensen T."/>
            <person name="Nielsen M.R."/>
            <person name="Sondergaard T.E."/>
            <person name="Sorensen J.L."/>
            <person name="Fitzpatrick D.A."/>
            <person name="Frisvad J.C."/>
            <person name="Nielsen K.L."/>
        </authorList>
    </citation>
    <scope>NUCLEOTIDE SEQUENCE</scope>
    <source>
        <strain evidence="1">IBT 15450</strain>
    </source>
</reference>